<name>A0A9N7TXB1_PLEPL</name>
<comment type="caution">
    <text evidence="1">The sequence shown here is derived from an EMBL/GenBank/DDBJ whole genome shotgun (WGS) entry which is preliminary data.</text>
</comment>
<evidence type="ECO:0000313" key="1">
    <source>
        <dbReference type="EMBL" id="CAB1420669.1"/>
    </source>
</evidence>
<sequence length="173" mass="18358">MVLFAVGNQIPALHLPPPPSPCPAPPGWLPLTPRYLYVFVSRLTEGVPELLQLGNVSGNPTLVECRTEREKGGEEEREREDQGVVSGVDDGLIFFKQLLCPVSPAQTRGRDVSPACRPAWASGSMLPGGTWPSGSEVLVEGGERRWLHAAKALTHTAAAAGTIIMDVTGVAGL</sequence>
<dbReference type="AlphaFoldDB" id="A0A9N7TXB1"/>
<dbReference type="EMBL" id="CADEAL010000472">
    <property type="protein sequence ID" value="CAB1420669.1"/>
    <property type="molecule type" value="Genomic_DNA"/>
</dbReference>
<gene>
    <name evidence="1" type="ORF">PLEPLA_LOCUS8544</name>
</gene>
<keyword evidence="2" id="KW-1185">Reference proteome</keyword>
<accession>A0A9N7TXB1</accession>
<evidence type="ECO:0000313" key="2">
    <source>
        <dbReference type="Proteomes" id="UP001153269"/>
    </source>
</evidence>
<dbReference type="Proteomes" id="UP001153269">
    <property type="component" value="Unassembled WGS sequence"/>
</dbReference>
<organism evidence="1 2">
    <name type="scientific">Pleuronectes platessa</name>
    <name type="common">European plaice</name>
    <dbReference type="NCBI Taxonomy" id="8262"/>
    <lineage>
        <taxon>Eukaryota</taxon>
        <taxon>Metazoa</taxon>
        <taxon>Chordata</taxon>
        <taxon>Craniata</taxon>
        <taxon>Vertebrata</taxon>
        <taxon>Euteleostomi</taxon>
        <taxon>Actinopterygii</taxon>
        <taxon>Neopterygii</taxon>
        <taxon>Teleostei</taxon>
        <taxon>Neoteleostei</taxon>
        <taxon>Acanthomorphata</taxon>
        <taxon>Carangaria</taxon>
        <taxon>Pleuronectiformes</taxon>
        <taxon>Pleuronectoidei</taxon>
        <taxon>Pleuronectidae</taxon>
        <taxon>Pleuronectes</taxon>
    </lineage>
</organism>
<protein>
    <submittedName>
        <fullName evidence="1">Uncharacterized protein</fullName>
    </submittedName>
</protein>
<reference evidence="1" key="1">
    <citation type="submission" date="2020-03" db="EMBL/GenBank/DDBJ databases">
        <authorList>
            <person name="Weist P."/>
        </authorList>
    </citation>
    <scope>NUCLEOTIDE SEQUENCE</scope>
</reference>
<proteinExistence type="predicted"/>